<feature type="domain" description="C2H2-type" evidence="8">
    <location>
        <begin position="50"/>
        <end position="77"/>
    </location>
</feature>
<evidence type="ECO:0000256" key="6">
    <source>
        <dbReference type="ARBA" id="ARBA00023242"/>
    </source>
</evidence>
<keyword evidence="5" id="KW-0862">Zinc</keyword>
<feature type="domain" description="C2H2-type" evidence="8">
    <location>
        <begin position="104"/>
        <end position="127"/>
    </location>
</feature>
<keyword evidence="2" id="KW-0479">Metal-binding</keyword>
<dbReference type="Gene3D" id="3.30.160.60">
    <property type="entry name" value="Classic Zinc Finger"/>
    <property type="match status" value="1"/>
</dbReference>
<keyword evidence="10" id="KW-1185">Reference proteome</keyword>
<dbReference type="Pfam" id="PF24666">
    <property type="entry name" value="zf-C2H2_fungi_2"/>
    <property type="match status" value="1"/>
</dbReference>
<dbReference type="EMBL" id="JBFTWV010000018">
    <property type="protein sequence ID" value="KAL2797583.1"/>
    <property type="molecule type" value="Genomic_DNA"/>
</dbReference>
<evidence type="ECO:0000256" key="2">
    <source>
        <dbReference type="ARBA" id="ARBA00022723"/>
    </source>
</evidence>
<comment type="caution">
    <text evidence="9">The sequence shown here is derived from an EMBL/GenBank/DDBJ whole genome shotgun (WGS) entry which is preliminary data.</text>
</comment>
<feature type="domain" description="C2H2-type" evidence="8">
    <location>
        <begin position="133"/>
        <end position="153"/>
    </location>
</feature>
<reference evidence="9 10" key="1">
    <citation type="submission" date="2024-07" db="EMBL/GenBank/DDBJ databases">
        <title>Section-level genome sequencing and comparative genomics of Aspergillus sections Usti and Cavernicolus.</title>
        <authorList>
            <consortium name="Lawrence Berkeley National Laboratory"/>
            <person name="Nybo J.L."/>
            <person name="Vesth T.C."/>
            <person name="Theobald S."/>
            <person name="Frisvad J.C."/>
            <person name="Larsen T.O."/>
            <person name="Kjaerboelling I."/>
            <person name="Rothschild-Mancinelli K."/>
            <person name="Lyhne E.K."/>
            <person name="Kogle M.E."/>
            <person name="Barry K."/>
            <person name="Clum A."/>
            <person name="Na H."/>
            <person name="Ledsgaard L."/>
            <person name="Lin J."/>
            <person name="Lipzen A."/>
            <person name="Kuo A."/>
            <person name="Riley R."/>
            <person name="Mondo S."/>
            <person name="Labutti K."/>
            <person name="Haridas S."/>
            <person name="Pangalinan J."/>
            <person name="Salamov A.A."/>
            <person name="Simmons B.A."/>
            <person name="Magnuson J.K."/>
            <person name="Chen J."/>
            <person name="Drula E."/>
            <person name="Henrissat B."/>
            <person name="Wiebenga A."/>
            <person name="Lubbers R.J."/>
            <person name="Gomes A.C."/>
            <person name="Makela M.R."/>
            <person name="Stajich J."/>
            <person name="Grigoriev I.V."/>
            <person name="Mortensen U.H."/>
            <person name="De Vries R.P."/>
            <person name="Baker S.E."/>
            <person name="Andersen M.R."/>
        </authorList>
    </citation>
    <scope>NUCLEOTIDE SEQUENCE [LARGE SCALE GENOMIC DNA]</scope>
    <source>
        <strain evidence="9 10">CBS 209.92</strain>
    </source>
</reference>
<evidence type="ECO:0000259" key="8">
    <source>
        <dbReference type="SMART" id="SM00355"/>
    </source>
</evidence>
<keyword evidence="6" id="KW-0539">Nucleus</keyword>
<name>A0ABR4GEY9_9EURO</name>
<feature type="compositionally biased region" description="Basic and acidic residues" evidence="7">
    <location>
        <begin position="224"/>
        <end position="249"/>
    </location>
</feature>
<dbReference type="InterPro" id="IPR013087">
    <property type="entry name" value="Znf_C2H2_type"/>
</dbReference>
<evidence type="ECO:0000256" key="5">
    <source>
        <dbReference type="ARBA" id="ARBA00022833"/>
    </source>
</evidence>
<evidence type="ECO:0000256" key="7">
    <source>
        <dbReference type="SAM" id="MobiDB-lite"/>
    </source>
</evidence>
<feature type="region of interest" description="Disordered" evidence="7">
    <location>
        <begin position="1"/>
        <end position="46"/>
    </location>
</feature>
<evidence type="ECO:0000256" key="3">
    <source>
        <dbReference type="ARBA" id="ARBA00022737"/>
    </source>
</evidence>
<dbReference type="InterPro" id="IPR050888">
    <property type="entry name" value="ZnF_C2H2-type_TF"/>
</dbReference>
<dbReference type="SMART" id="SM00355">
    <property type="entry name" value="ZnF_C2H2"/>
    <property type="match status" value="4"/>
</dbReference>
<accession>A0ABR4GEY9</accession>
<protein>
    <recommendedName>
        <fullName evidence="8">C2H2-type domain-containing protein</fullName>
    </recommendedName>
</protein>
<feature type="compositionally biased region" description="Polar residues" evidence="7">
    <location>
        <begin position="11"/>
        <end position="33"/>
    </location>
</feature>
<dbReference type="Pfam" id="PF00096">
    <property type="entry name" value="zf-C2H2"/>
    <property type="match status" value="1"/>
</dbReference>
<evidence type="ECO:0000256" key="1">
    <source>
        <dbReference type="ARBA" id="ARBA00004123"/>
    </source>
</evidence>
<gene>
    <name evidence="9" type="ORF">BJX66DRAFT_86709</name>
</gene>
<evidence type="ECO:0000256" key="4">
    <source>
        <dbReference type="ARBA" id="ARBA00022771"/>
    </source>
</evidence>
<feature type="region of interest" description="Disordered" evidence="7">
    <location>
        <begin position="220"/>
        <end position="252"/>
    </location>
</feature>
<proteinExistence type="predicted"/>
<keyword evidence="3" id="KW-0677">Repeat</keyword>
<organism evidence="9 10">
    <name type="scientific">Aspergillus keveii</name>
    <dbReference type="NCBI Taxonomy" id="714993"/>
    <lineage>
        <taxon>Eukaryota</taxon>
        <taxon>Fungi</taxon>
        <taxon>Dikarya</taxon>
        <taxon>Ascomycota</taxon>
        <taxon>Pezizomycotina</taxon>
        <taxon>Eurotiomycetes</taxon>
        <taxon>Eurotiomycetidae</taxon>
        <taxon>Eurotiales</taxon>
        <taxon>Aspergillaceae</taxon>
        <taxon>Aspergillus</taxon>
        <taxon>Aspergillus subgen. Nidulantes</taxon>
    </lineage>
</organism>
<dbReference type="PANTHER" id="PTHR24406">
    <property type="entry name" value="TRANSCRIPTIONAL REPRESSOR CTCFL-RELATED"/>
    <property type="match status" value="1"/>
</dbReference>
<comment type="subcellular location">
    <subcellularLocation>
        <location evidence="1">Nucleus</location>
    </subcellularLocation>
</comment>
<sequence length="443" mass="50330">MKNHPHLKITTEPSGRQSPALQPLSTRTSNTQAPLRATNAMTGRKPAERVPCTFPDCNFEFDSVAAMKLHKERYPDHEYCRKCDLDFKSEEQMLVHKIKNKDHIVCPICGIEYRSEGGRESHIRQFHRTVQNLVCPGCKMTFRSASGLMRHIENGECREISQEELRYEQNKKLMLKETLELTSPSGLRIHGGSVADVDNEPGGVSLLDSLREQNIEAMANQPRHGKETGSNKLADKHWPSLKQKEKEDETGLEEDMRDLMSFTDAEVRKEDKEEELSNVWKHRGREPTIVGTELTYQTQPASISTPSTTVTQVDAAAELRRMYREWKPERYIDPYTDEYVCPCGKRLKTKKGFEQHLLAKNKSVRRAQCPGCLRNFKSTAALIAHCESSTTRCDVNEGNMYAQIIDEVSGGMIQMAGLNDDGTLRYEGGKVKIQEKVTIGVKW</sequence>
<evidence type="ECO:0000313" key="9">
    <source>
        <dbReference type="EMBL" id="KAL2797583.1"/>
    </source>
</evidence>
<dbReference type="Proteomes" id="UP001610563">
    <property type="component" value="Unassembled WGS sequence"/>
</dbReference>
<evidence type="ECO:0000313" key="10">
    <source>
        <dbReference type="Proteomes" id="UP001610563"/>
    </source>
</evidence>
<feature type="domain" description="C2H2-type" evidence="8">
    <location>
        <begin position="78"/>
        <end position="103"/>
    </location>
</feature>
<keyword evidence="4" id="KW-0863">Zinc-finger</keyword>